<dbReference type="GO" id="GO:0004650">
    <property type="term" value="F:polygalacturonase activity"/>
    <property type="evidence" value="ECO:0007669"/>
    <property type="project" value="InterPro"/>
</dbReference>
<name>A0A139A4Y7_GONPJ</name>
<evidence type="ECO:0000256" key="15">
    <source>
        <dbReference type="SAM" id="SignalP"/>
    </source>
</evidence>
<dbReference type="GO" id="GO:0071555">
    <property type="term" value="P:cell wall organization"/>
    <property type="evidence" value="ECO:0007669"/>
    <property type="project" value="UniProtKB-KW"/>
</dbReference>
<evidence type="ECO:0000256" key="6">
    <source>
        <dbReference type="ARBA" id="ARBA00022801"/>
    </source>
</evidence>
<dbReference type="SUPFAM" id="SSF51126">
    <property type="entry name" value="Pectin lyase-like"/>
    <property type="match status" value="1"/>
</dbReference>
<evidence type="ECO:0000256" key="13">
    <source>
        <dbReference type="ARBA" id="ARBA00037312"/>
    </source>
</evidence>
<organism evidence="16 17">
    <name type="scientific">Gonapodya prolifera (strain JEL478)</name>
    <name type="common">Monoblepharis prolifera</name>
    <dbReference type="NCBI Taxonomy" id="1344416"/>
    <lineage>
        <taxon>Eukaryota</taxon>
        <taxon>Fungi</taxon>
        <taxon>Fungi incertae sedis</taxon>
        <taxon>Chytridiomycota</taxon>
        <taxon>Chytridiomycota incertae sedis</taxon>
        <taxon>Monoblepharidomycetes</taxon>
        <taxon>Monoblepharidales</taxon>
        <taxon>Gonapodyaceae</taxon>
        <taxon>Gonapodya</taxon>
    </lineage>
</organism>
<keyword evidence="6 14" id="KW-0378">Hydrolase</keyword>
<feature type="signal peptide" evidence="15">
    <location>
        <begin position="1"/>
        <end position="21"/>
    </location>
</feature>
<keyword evidence="8" id="KW-0325">Glycoprotein</keyword>
<comment type="function">
    <text evidence="13">Specific in hydrolyzing the terminal glycosidic bond of polygalacturonic acid and oligogalacturonates.</text>
</comment>
<evidence type="ECO:0000256" key="4">
    <source>
        <dbReference type="ARBA" id="ARBA00022729"/>
    </source>
</evidence>
<keyword evidence="7" id="KW-1015">Disulfide bond</keyword>
<evidence type="ECO:0000256" key="8">
    <source>
        <dbReference type="ARBA" id="ARBA00023180"/>
    </source>
</evidence>
<keyword evidence="4 15" id="KW-0732">Signal</keyword>
<dbReference type="InterPro" id="IPR000743">
    <property type="entry name" value="Glyco_hydro_28"/>
</dbReference>
<evidence type="ECO:0000256" key="5">
    <source>
        <dbReference type="ARBA" id="ARBA00022737"/>
    </source>
</evidence>
<keyword evidence="11" id="KW-0961">Cell wall biogenesis/degradation</keyword>
<dbReference type="EMBL" id="KQ965796">
    <property type="protein sequence ID" value="KXS11850.1"/>
    <property type="molecule type" value="Genomic_DNA"/>
</dbReference>
<evidence type="ECO:0000256" key="12">
    <source>
        <dbReference type="ARBA" id="ARBA00023326"/>
    </source>
</evidence>
<dbReference type="GO" id="GO:0005576">
    <property type="term" value="C:extracellular region"/>
    <property type="evidence" value="ECO:0007669"/>
    <property type="project" value="UniProtKB-SubCell"/>
</dbReference>
<comment type="similarity">
    <text evidence="2 14">Belongs to the glycosyl hydrolase 28 family.</text>
</comment>
<keyword evidence="17" id="KW-1185">Reference proteome</keyword>
<evidence type="ECO:0000256" key="1">
    <source>
        <dbReference type="ARBA" id="ARBA00004613"/>
    </source>
</evidence>
<evidence type="ECO:0000256" key="14">
    <source>
        <dbReference type="RuleBase" id="RU361169"/>
    </source>
</evidence>
<dbReference type="SMART" id="SM00710">
    <property type="entry name" value="PbH1"/>
    <property type="match status" value="3"/>
</dbReference>
<dbReference type="PANTHER" id="PTHR31736:SF12">
    <property type="entry name" value="EXO-POLYGALACTURONASE, PUTATIVE-RELATED"/>
    <property type="match status" value="1"/>
</dbReference>
<protein>
    <submittedName>
        <fullName evidence="16">Glycoside hydrolase family 28 protein</fullName>
    </submittedName>
</protein>
<dbReference type="InterPro" id="IPR011050">
    <property type="entry name" value="Pectin_lyase_fold/virulence"/>
</dbReference>
<dbReference type="Proteomes" id="UP000070544">
    <property type="component" value="Unassembled WGS sequence"/>
</dbReference>
<evidence type="ECO:0000256" key="10">
    <source>
        <dbReference type="ARBA" id="ARBA00023295"/>
    </source>
</evidence>
<dbReference type="AlphaFoldDB" id="A0A139A4Y7"/>
<evidence type="ECO:0000313" key="16">
    <source>
        <dbReference type="EMBL" id="KXS11850.1"/>
    </source>
</evidence>
<dbReference type="InterPro" id="IPR012334">
    <property type="entry name" value="Pectin_lyas_fold"/>
</dbReference>
<evidence type="ECO:0000313" key="17">
    <source>
        <dbReference type="Proteomes" id="UP000070544"/>
    </source>
</evidence>
<dbReference type="OrthoDB" id="187139at2759"/>
<dbReference type="STRING" id="1344416.A0A139A4Y7"/>
<evidence type="ECO:0000256" key="7">
    <source>
        <dbReference type="ARBA" id="ARBA00023157"/>
    </source>
</evidence>
<evidence type="ECO:0000256" key="2">
    <source>
        <dbReference type="ARBA" id="ARBA00008834"/>
    </source>
</evidence>
<comment type="subcellular location">
    <subcellularLocation>
        <location evidence="1">Secreted</location>
    </subcellularLocation>
</comment>
<dbReference type="InterPro" id="IPR006626">
    <property type="entry name" value="PbH1"/>
</dbReference>
<accession>A0A139A4Y7</accession>
<evidence type="ECO:0000256" key="3">
    <source>
        <dbReference type="ARBA" id="ARBA00022525"/>
    </source>
</evidence>
<dbReference type="GO" id="GO:0045490">
    <property type="term" value="P:pectin catabolic process"/>
    <property type="evidence" value="ECO:0007669"/>
    <property type="project" value="UniProtKB-ARBA"/>
</dbReference>
<proteinExistence type="inferred from homology"/>
<dbReference type="Gene3D" id="2.160.20.10">
    <property type="entry name" value="Single-stranded right-handed beta-helix, Pectin lyase-like"/>
    <property type="match status" value="2"/>
</dbReference>
<gene>
    <name evidence="16" type="ORF">M427DRAFT_72594</name>
</gene>
<dbReference type="Pfam" id="PF00295">
    <property type="entry name" value="Glyco_hydro_28"/>
    <property type="match status" value="1"/>
</dbReference>
<keyword evidence="12" id="KW-0624">Polysaccharide degradation</keyword>
<keyword evidence="10 14" id="KW-0326">Glycosidase</keyword>
<feature type="chain" id="PRO_5007295941" evidence="15">
    <location>
        <begin position="22"/>
        <end position="300"/>
    </location>
</feature>
<keyword evidence="9" id="KW-0119">Carbohydrate metabolism</keyword>
<keyword evidence="3" id="KW-0964">Secreted</keyword>
<keyword evidence="5" id="KW-0677">Repeat</keyword>
<dbReference type="PANTHER" id="PTHR31736">
    <property type="match status" value="1"/>
</dbReference>
<evidence type="ECO:0000256" key="11">
    <source>
        <dbReference type="ARBA" id="ARBA00023316"/>
    </source>
</evidence>
<reference evidence="16 17" key="1">
    <citation type="journal article" date="2015" name="Genome Biol. Evol.">
        <title>Phylogenomic analyses indicate that early fungi evolved digesting cell walls of algal ancestors of land plants.</title>
        <authorList>
            <person name="Chang Y."/>
            <person name="Wang S."/>
            <person name="Sekimoto S."/>
            <person name="Aerts A.L."/>
            <person name="Choi C."/>
            <person name="Clum A."/>
            <person name="LaButti K.M."/>
            <person name="Lindquist E.A."/>
            <person name="Yee Ngan C."/>
            <person name="Ohm R.A."/>
            <person name="Salamov A.A."/>
            <person name="Grigoriev I.V."/>
            <person name="Spatafora J.W."/>
            <person name="Berbee M.L."/>
        </authorList>
    </citation>
    <scope>NUCLEOTIDE SEQUENCE [LARGE SCALE GENOMIC DNA]</scope>
    <source>
        <strain evidence="16 17">JEL478</strain>
    </source>
</reference>
<evidence type="ECO:0000256" key="9">
    <source>
        <dbReference type="ARBA" id="ARBA00023277"/>
    </source>
</evidence>
<sequence>MLLTYFAALLALTVLAPLGSAARAKCCPVTGGTTDDSKAILAAVTPGKGTIDINGTSFQTQPNRPVGLAITGLNVGSVTGLNLKNSGLWYNWISFSKNVAYDNINIVGVRLNGTGANTDGWDIYNSDHITIKNSLVINGDDCISFKPNSTNIFDVTCTNCQHGARIKVWPGSGAGATSDGLSGGGGSGLVKNITFDGVTVKGGDQDALLVTGCYGQPNVTICKGSPTTFKIQDVFFKRVTGDVKGKDQAVGRIICPSGTTCTNINVLGLNVTSLTGNYTNQLLCDNIDTNKILAPATCHV</sequence>